<feature type="transmembrane region" description="Helical" evidence="1">
    <location>
        <begin position="174"/>
        <end position="196"/>
    </location>
</feature>
<feature type="transmembrane region" description="Helical" evidence="1">
    <location>
        <begin position="250"/>
        <end position="272"/>
    </location>
</feature>
<feature type="transmembrane region" description="Helical" evidence="1">
    <location>
        <begin position="205"/>
        <end position="230"/>
    </location>
</feature>
<accession>A0A9D2KAZ3</accession>
<evidence type="ECO:0000313" key="3">
    <source>
        <dbReference type="Proteomes" id="UP000824115"/>
    </source>
</evidence>
<feature type="transmembrane region" description="Helical" evidence="1">
    <location>
        <begin position="58"/>
        <end position="75"/>
    </location>
</feature>
<feature type="transmembrane region" description="Helical" evidence="1">
    <location>
        <begin position="99"/>
        <end position="120"/>
    </location>
</feature>
<keyword evidence="1" id="KW-0472">Membrane</keyword>
<reference evidence="2" key="1">
    <citation type="journal article" date="2021" name="PeerJ">
        <title>Extensive microbial diversity within the chicken gut microbiome revealed by metagenomics and culture.</title>
        <authorList>
            <person name="Gilroy R."/>
            <person name="Ravi A."/>
            <person name="Getino M."/>
            <person name="Pursley I."/>
            <person name="Horton D.L."/>
            <person name="Alikhan N.F."/>
            <person name="Baker D."/>
            <person name="Gharbi K."/>
            <person name="Hall N."/>
            <person name="Watson M."/>
            <person name="Adriaenssens E.M."/>
            <person name="Foster-Nyarko E."/>
            <person name="Jarju S."/>
            <person name="Secka A."/>
            <person name="Antonio M."/>
            <person name="Oren A."/>
            <person name="Chaudhuri R.R."/>
            <person name="La Ragione R."/>
            <person name="Hildebrand F."/>
            <person name="Pallen M.J."/>
        </authorList>
    </citation>
    <scope>NUCLEOTIDE SEQUENCE</scope>
    <source>
        <strain evidence="2">Gambia16-554</strain>
    </source>
</reference>
<dbReference type="Proteomes" id="UP000824115">
    <property type="component" value="Unassembled WGS sequence"/>
</dbReference>
<keyword evidence="1" id="KW-0812">Transmembrane</keyword>
<organism evidence="2 3">
    <name type="scientific">Candidatus Coprenecus stercoravium</name>
    <dbReference type="NCBI Taxonomy" id="2840735"/>
    <lineage>
        <taxon>Bacteria</taxon>
        <taxon>Pseudomonadati</taxon>
        <taxon>Bacteroidota</taxon>
        <taxon>Bacteroidia</taxon>
        <taxon>Bacteroidales</taxon>
        <taxon>Rikenellaceae</taxon>
        <taxon>Rikenellaceae incertae sedis</taxon>
        <taxon>Candidatus Coprenecus</taxon>
    </lineage>
</organism>
<sequence length="279" mass="31918">MNATFNIRRFGLNIYKELLEKYRIILGFWAVIALVYLLFWGMTLLFGSNVGEYSRGTFAITLLQFYCCLVPFLLYKNENRHVEGIFYGIAPASTLEKTLTVFVILTLLFPALTTVLMLSLDSLLSVMPTEHGFTGHIWSTVFSSDRFMSGWISHQPSAEGQMLIDRMFEGIPGILLNPFLAMLLGQSTFVFFAMFFRTHKIGKTLLVICGAGFILTMGATISIVALANSLESEILNNIDQDIFITWMENFVKTVMVFTCYILPIIFWVLTYFRIRRIQY</sequence>
<evidence type="ECO:0000256" key="1">
    <source>
        <dbReference type="SAM" id="Phobius"/>
    </source>
</evidence>
<dbReference type="EMBL" id="DXAW01000146">
    <property type="protein sequence ID" value="HIZ86481.1"/>
    <property type="molecule type" value="Genomic_DNA"/>
</dbReference>
<gene>
    <name evidence="2" type="ORF">IAC04_08320</name>
</gene>
<proteinExistence type="predicted"/>
<feature type="transmembrane region" description="Helical" evidence="1">
    <location>
        <begin position="24"/>
        <end position="46"/>
    </location>
</feature>
<evidence type="ECO:0000313" key="2">
    <source>
        <dbReference type="EMBL" id="HIZ86481.1"/>
    </source>
</evidence>
<protein>
    <submittedName>
        <fullName evidence="2">Uncharacterized protein</fullName>
    </submittedName>
</protein>
<name>A0A9D2KAZ3_9BACT</name>
<comment type="caution">
    <text evidence="2">The sequence shown here is derived from an EMBL/GenBank/DDBJ whole genome shotgun (WGS) entry which is preliminary data.</text>
</comment>
<reference evidence="2" key="2">
    <citation type="submission" date="2021-04" db="EMBL/GenBank/DDBJ databases">
        <authorList>
            <person name="Gilroy R."/>
        </authorList>
    </citation>
    <scope>NUCLEOTIDE SEQUENCE</scope>
    <source>
        <strain evidence="2">Gambia16-554</strain>
    </source>
</reference>
<keyword evidence="1" id="KW-1133">Transmembrane helix</keyword>
<dbReference type="AlphaFoldDB" id="A0A9D2KAZ3"/>